<dbReference type="OrthoDB" id="2124888at2759"/>
<dbReference type="VEuPathDB" id="FungiDB:CJJ07_001216"/>
<reference evidence="3" key="4">
    <citation type="submission" date="2024-03" db="EMBL/GenBank/DDBJ databases">
        <title>Improved genome assembly of Candida auris strain B8441 and annotation of B11205.</title>
        <authorList>
            <person name="Cauldron N.C."/>
            <person name="Shea T."/>
            <person name="Cuomo C.A."/>
        </authorList>
    </citation>
    <scope>NUCLEOTIDE SEQUENCE</scope>
    <source>
        <strain evidence="3">B8441</strain>
    </source>
</reference>
<reference evidence="4" key="2">
    <citation type="submission" date="2017-11" db="EMBL/GenBank/DDBJ databases">
        <title>Candida auris genome assembly and annotation.</title>
        <authorList>
            <person name="Munoz J.F."/>
            <person name="Gade L.G."/>
            <person name="Chow N.A."/>
            <person name="Litvintseva A.P."/>
            <person name="Loparev V.N."/>
            <person name="Cuomo C.A."/>
        </authorList>
    </citation>
    <scope>NUCLEOTIDE SEQUENCE</scope>
    <source>
        <strain evidence="4">B8441</strain>
    </source>
</reference>
<dbReference type="VEuPathDB" id="FungiDB:B9J08_000147"/>
<reference evidence="3 5" key="3">
    <citation type="journal article" date="2018" name="Nat. Commun.">
        <title>Genomic insights into multidrug-resistance, mating and virulence in Candida auris and related emerging species.</title>
        <authorList>
            <person name="Munoz J.F."/>
            <person name="Gade L."/>
            <person name="Chow N.A."/>
            <person name="Loparev V.N."/>
            <person name="Juieng P."/>
            <person name="Berkow E.L."/>
            <person name="Farrer R.A."/>
            <person name="Litvintseva A.P."/>
            <person name="Cuomo C.A."/>
        </authorList>
    </citation>
    <scope>GENOME REANNOTATION</scope>
    <source>
        <strain evidence="3 5">B8441</strain>
    </source>
</reference>
<sequence length="196" mass="22104">MAGGPFDLEEQLVFYRKYHFNHKNVAIHLGCIPLILLSAIAMATQTTVLGKDHPYISTGSIVAWVYGAYYTILDWQLGLPSFAVLVTFAYSIRTFYLNLGPDSIIDQSQFTKIALAVHVVCWLAQFYGHAVHEKRAPALMDNLLQALVLAPFFVVFEVAFALGYKLDIKKNMDNKAGKLVMEMNRLEKEKKKAKET</sequence>
<feature type="transmembrane region" description="Helical" evidence="2">
    <location>
        <begin position="110"/>
        <end position="131"/>
    </location>
</feature>
<dbReference type="PANTHER" id="PTHR28026">
    <property type="entry name" value="DUF962 DOMAIN PROTEIN (AFU_ORTHOLOGUE AFUA_8G05310)"/>
    <property type="match status" value="1"/>
</dbReference>
<feature type="transmembrane region" description="Helical" evidence="2">
    <location>
        <begin position="25"/>
        <end position="43"/>
    </location>
</feature>
<evidence type="ECO:0000256" key="2">
    <source>
        <dbReference type="SAM" id="Phobius"/>
    </source>
</evidence>
<name>A0A2H1A755_CANAR</name>
<dbReference type="Pfam" id="PF06127">
    <property type="entry name" value="Mpo1-like"/>
    <property type="match status" value="1"/>
</dbReference>
<dbReference type="Proteomes" id="UP000230249">
    <property type="component" value="Unassembled WGS sequence"/>
</dbReference>
<keyword evidence="5" id="KW-1185">Reference proteome</keyword>
<feature type="transmembrane region" description="Helical" evidence="2">
    <location>
        <begin position="143"/>
        <end position="164"/>
    </location>
</feature>
<evidence type="ECO:0000313" key="4">
    <source>
        <dbReference type="EMBL" id="PIS58699.1"/>
    </source>
</evidence>
<dbReference type="GO" id="GO:0016020">
    <property type="term" value="C:membrane"/>
    <property type="evidence" value="ECO:0007669"/>
    <property type="project" value="GOC"/>
</dbReference>
<protein>
    <recommendedName>
        <fullName evidence="6">DUF962 domain protein</fullName>
    </recommendedName>
</protein>
<accession>A0A2H1A755</accession>
<keyword evidence="2" id="KW-0472">Membrane</keyword>
<dbReference type="EMBL" id="PEKT03000002">
    <property type="protein sequence ID" value="KAK8440813.1"/>
    <property type="molecule type" value="Genomic_DNA"/>
</dbReference>
<reference evidence="4 5" key="1">
    <citation type="journal article" date="2017" name="Clin. Infect. Dis.">
        <title>Simultaneous emergence of multidrug-resistant Candida auris on 3 continents confirmed by whole-genome sequencing and epidemiological analyses.</title>
        <authorList>
            <person name="Lockhart S.R."/>
            <person name="Etienne K.A."/>
            <person name="Vallabhaneni S."/>
            <person name="Farooqi J."/>
            <person name="Chowdhary A."/>
            <person name="Govender N.P."/>
            <person name="Colombo A.L."/>
            <person name="Calvo B."/>
            <person name="Cuomo C.A."/>
            <person name="Desjardins C.A."/>
            <person name="Berkow E.L."/>
            <person name="Castanheira M."/>
            <person name="Magobo R.E."/>
            <person name="Jabeen K."/>
            <person name="Asghar R.J."/>
            <person name="Meis J.F."/>
            <person name="Jackson B."/>
            <person name="Chiller T."/>
            <person name="Litvintseva A.P."/>
        </authorList>
    </citation>
    <scope>NUCLEOTIDE SEQUENCE [LARGE SCALE GENOMIC DNA]</scope>
    <source>
        <strain evidence="4 5">B8441</strain>
    </source>
</reference>
<dbReference type="EMBL" id="PEKT02000001">
    <property type="protein sequence ID" value="PIS58699.1"/>
    <property type="molecule type" value="Genomic_DNA"/>
</dbReference>
<keyword evidence="2" id="KW-1133">Transmembrane helix</keyword>
<comment type="caution">
    <text evidence="4">The sequence shown here is derived from an EMBL/GenBank/DDBJ whole genome shotgun (WGS) entry which is preliminary data.</text>
</comment>
<keyword evidence="2" id="KW-0812">Transmembrane</keyword>
<gene>
    <name evidence="4" type="ORF">B9J08_000147</name>
    <name evidence="3" type="ORF">B9J08_02106</name>
</gene>
<feature type="transmembrane region" description="Helical" evidence="2">
    <location>
        <begin position="79"/>
        <end position="98"/>
    </location>
</feature>
<dbReference type="InterPro" id="IPR009305">
    <property type="entry name" value="Mpo1-like"/>
</dbReference>
<keyword evidence="1" id="KW-0175">Coiled coil</keyword>
<dbReference type="VEuPathDB" id="FungiDB:QG37_02674"/>
<evidence type="ECO:0000256" key="1">
    <source>
        <dbReference type="SAM" id="Coils"/>
    </source>
</evidence>
<evidence type="ECO:0000313" key="3">
    <source>
        <dbReference type="EMBL" id="KAK8440813.1"/>
    </source>
</evidence>
<proteinExistence type="predicted"/>
<dbReference type="OMA" id="IQFIGHY"/>
<dbReference type="PANTHER" id="PTHR28026:SF9">
    <property type="entry name" value="2-HYDROXY-PALMITIC ACID DIOXYGENASE MPO1"/>
    <property type="match status" value="1"/>
</dbReference>
<dbReference type="GO" id="GO:0005783">
    <property type="term" value="C:endoplasmic reticulum"/>
    <property type="evidence" value="ECO:0007669"/>
    <property type="project" value="TreeGrafter"/>
</dbReference>
<dbReference type="AlphaFoldDB" id="A0A2H1A755"/>
<feature type="coiled-coil region" evidence="1">
    <location>
        <begin position="169"/>
        <end position="196"/>
    </location>
</feature>
<evidence type="ECO:0000313" key="5">
    <source>
        <dbReference type="Proteomes" id="UP000230249"/>
    </source>
</evidence>
<dbReference type="GO" id="GO:0046521">
    <property type="term" value="P:sphingoid catabolic process"/>
    <property type="evidence" value="ECO:0007669"/>
    <property type="project" value="TreeGrafter"/>
</dbReference>
<organism evidence="4">
    <name type="scientific">Candidozyma auris</name>
    <name type="common">Yeast</name>
    <name type="synonym">Candida auris</name>
    <dbReference type="NCBI Taxonomy" id="498019"/>
    <lineage>
        <taxon>Eukaryota</taxon>
        <taxon>Fungi</taxon>
        <taxon>Dikarya</taxon>
        <taxon>Ascomycota</taxon>
        <taxon>Saccharomycotina</taxon>
        <taxon>Pichiomycetes</taxon>
        <taxon>Metschnikowiaceae</taxon>
        <taxon>Candidozyma</taxon>
    </lineage>
</organism>
<dbReference type="VEuPathDB" id="FungiDB:CJI97_000152"/>
<evidence type="ECO:0008006" key="6">
    <source>
        <dbReference type="Google" id="ProtNLM"/>
    </source>
</evidence>